<protein>
    <submittedName>
        <fullName evidence="1">Dodecin domain-containing protein</fullName>
    </submittedName>
</protein>
<evidence type="ECO:0000313" key="1">
    <source>
        <dbReference type="EMBL" id="QTD47001.1"/>
    </source>
</evidence>
<dbReference type="AlphaFoldDB" id="A0A975CJJ5"/>
<dbReference type="EMBL" id="CP071796">
    <property type="protein sequence ID" value="QTD47001.1"/>
    <property type="molecule type" value="Genomic_DNA"/>
</dbReference>
<organism evidence="1 2">
    <name type="scientific">Ottowia testudinis</name>
    <dbReference type="NCBI Taxonomy" id="2816950"/>
    <lineage>
        <taxon>Bacteria</taxon>
        <taxon>Pseudomonadati</taxon>
        <taxon>Pseudomonadota</taxon>
        <taxon>Betaproteobacteria</taxon>
        <taxon>Burkholderiales</taxon>
        <taxon>Comamonadaceae</taxon>
        <taxon>Ottowia</taxon>
    </lineage>
</organism>
<dbReference type="Proteomes" id="UP000663903">
    <property type="component" value="Chromosome"/>
</dbReference>
<dbReference type="Gene3D" id="3.30.1660.10">
    <property type="entry name" value="Flavin-binding protein dodecin"/>
    <property type="match status" value="1"/>
</dbReference>
<reference evidence="1" key="1">
    <citation type="submission" date="2021-03" db="EMBL/GenBank/DDBJ databases">
        <title>Ottowia sp. 27C isolated from the cloaca of a Giant Asian pond turtle (Heosemys grandis).</title>
        <authorList>
            <person name="Spergser J."/>
            <person name="Busse H.-J."/>
        </authorList>
    </citation>
    <scope>NUCLEOTIDE SEQUENCE</scope>
    <source>
        <strain evidence="1">27C</strain>
    </source>
</reference>
<dbReference type="InterPro" id="IPR025543">
    <property type="entry name" value="Dodecin-like"/>
</dbReference>
<keyword evidence="2" id="KW-1185">Reference proteome</keyword>
<sequence length="70" mass="7600">MTVAKVIEISASSTKSFEDAILTGVGRAADTIDQVRGAWIKEQKVVIEGGKITEYRVNMNVTFVVGQVDK</sequence>
<gene>
    <name evidence="1" type="ORF">J1M35_09110</name>
</gene>
<accession>A0A975CJJ5</accession>
<dbReference type="SUPFAM" id="SSF89807">
    <property type="entry name" value="Dodecin-like"/>
    <property type="match status" value="1"/>
</dbReference>
<dbReference type="InterPro" id="IPR009923">
    <property type="entry name" value="Dodecin"/>
</dbReference>
<dbReference type="InterPro" id="IPR036694">
    <property type="entry name" value="Dodecin-like_sf"/>
</dbReference>
<proteinExistence type="predicted"/>
<dbReference type="PANTHER" id="PTHR39324">
    <property type="entry name" value="CALCIUM DODECIN"/>
    <property type="match status" value="1"/>
</dbReference>
<evidence type="ECO:0000313" key="2">
    <source>
        <dbReference type="Proteomes" id="UP000663903"/>
    </source>
</evidence>
<dbReference type="Pfam" id="PF07311">
    <property type="entry name" value="Dodecin"/>
    <property type="match status" value="1"/>
</dbReference>
<name>A0A975CJJ5_9BURK</name>
<dbReference type="RefSeq" id="WP_208010897.1">
    <property type="nucleotide sequence ID" value="NZ_CP071796.1"/>
</dbReference>
<dbReference type="PANTHER" id="PTHR39324:SF1">
    <property type="entry name" value="CALCIUM DODECIN"/>
    <property type="match status" value="1"/>
</dbReference>
<dbReference type="KEGG" id="otd:J1M35_09110"/>